<name>A0A9P8RX32_9EUKA</name>
<comment type="caution">
    <text evidence="1">The sequence shown here is derived from an EMBL/GenBank/DDBJ whole genome shotgun (WGS) entry which is preliminary data.</text>
</comment>
<dbReference type="GeneID" id="94300307"/>
<dbReference type="Proteomes" id="UP000018208">
    <property type="component" value="Unassembled WGS sequence"/>
</dbReference>
<evidence type="ECO:0000313" key="2">
    <source>
        <dbReference type="Proteomes" id="UP000018208"/>
    </source>
</evidence>
<keyword evidence="2" id="KW-1185">Reference proteome</keyword>
<dbReference type="KEGG" id="ssao:94300307"/>
<reference evidence="1 2" key="1">
    <citation type="journal article" date="2014" name="PLoS Genet.">
        <title>The Genome of Spironucleus salmonicida Highlights a Fish Pathogen Adapted to Fluctuating Environments.</title>
        <authorList>
            <person name="Xu F."/>
            <person name="Jerlstrom-Hultqvist J."/>
            <person name="Einarsson E."/>
            <person name="Astvaldsson A."/>
            <person name="Svard S.G."/>
            <person name="Andersson J.O."/>
        </authorList>
    </citation>
    <scope>NUCLEOTIDE SEQUENCE [LARGE SCALE GENOMIC DNA]</scope>
    <source>
        <strain evidence="1 2">ATCC 50377</strain>
    </source>
</reference>
<dbReference type="RefSeq" id="XP_067762850.1">
    <property type="nucleotide sequence ID" value="XM_067910094.1"/>
</dbReference>
<dbReference type="EMBL" id="AUWU02000006">
    <property type="protein sequence ID" value="KAH0572077.1"/>
    <property type="molecule type" value="Genomic_DNA"/>
</dbReference>
<organism evidence="1 2">
    <name type="scientific">Spironucleus salmonicida</name>
    <dbReference type="NCBI Taxonomy" id="348837"/>
    <lineage>
        <taxon>Eukaryota</taxon>
        <taxon>Metamonada</taxon>
        <taxon>Diplomonadida</taxon>
        <taxon>Hexamitidae</taxon>
        <taxon>Hexamitinae</taxon>
        <taxon>Spironucleus</taxon>
    </lineage>
</organism>
<protein>
    <submittedName>
        <fullName evidence="1">Uncharacterized protein</fullName>
    </submittedName>
</protein>
<accession>A0A9P8RX32</accession>
<gene>
    <name evidence="1" type="ORF">SS50377_26284</name>
</gene>
<proteinExistence type="predicted"/>
<dbReference type="AlphaFoldDB" id="A0A9P8RX32"/>
<sequence length="116" mass="13664">MARFLQPVLLLNKAPLPYFIDHAPFALSCFTNFIYIGEPLLESNVRDDVLGEIPEPKKLQVLVLYKITFKYILIIKTLLTNLQIQQKNGYFKIFTSKIFIDNEVYIKFSSLNEYYY</sequence>
<evidence type="ECO:0000313" key="1">
    <source>
        <dbReference type="EMBL" id="KAH0572077.1"/>
    </source>
</evidence>